<evidence type="ECO:0000313" key="1">
    <source>
        <dbReference type="EMBL" id="APT93341.1"/>
    </source>
</evidence>
<proteinExistence type="predicted"/>
<organism evidence="1 2">
    <name type="scientific">Corynebacterium phocae</name>
    <dbReference type="NCBI Taxonomy" id="161895"/>
    <lineage>
        <taxon>Bacteria</taxon>
        <taxon>Bacillati</taxon>
        <taxon>Actinomycetota</taxon>
        <taxon>Actinomycetes</taxon>
        <taxon>Mycobacteriales</taxon>
        <taxon>Corynebacteriaceae</taxon>
        <taxon>Corynebacterium</taxon>
    </lineage>
</organism>
<reference evidence="1 2" key="1">
    <citation type="submission" date="2014-08" db="EMBL/GenBank/DDBJ databases">
        <title>Complete genome sequence of Corynebacterium phocae M408/89/1(T)(=DSM 44612(T)), isolated from the common seal (Phoca vitulina).</title>
        <authorList>
            <person name="Ruckert C."/>
            <person name="Albersmeier A."/>
            <person name="Winkler A."/>
            <person name="Kalinowski J."/>
        </authorList>
    </citation>
    <scope>NUCLEOTIDE SEQUENCE [LARGE SCALE GENOMIC DNA]</scope>
    <source>
        <strain evidence="1 2">M408/89/1</strain>
    </source>
</reference>
<dbReference type="Proteomes" id="UP000185491">
    <property type="component" value="Chromosome"/>
</dbReference>
<dbReference type="KEGG" id="cpho:CPHO_11060"/>
<dbReference type="RefSeq" id="WP_075735817.1">
    <property type="nucleotide sequence ID" value="NZ_CP009249.1"/>
</dbReference>
<dbReference type="EMBL" id="CP009249">
    <property type="protein sequence ID" value="APT93341.1"/>
    <property type="molecule type" value="Genomic_DNA"/>
</dbReference>
<gene>
    <name evidence="1" type="ORF">CPHO_11060</name>
</gene>
<dbReference type="AlphaFoldDB" id="A0A1L7D5M1"/>
<name>A0A1L7D5M1_9CORY</name>
<sequence>MKYLQITSCSQSVRLCNQLARLERAALSPPPGPGNPSGGGYTAAALRAATETWERELQSADRRAVELAESFRGFLDQAAHADAHLRRKLEAG</sequence>
<accession>A0A1L7D5M1</accession>
<evidence type="ECO:0000313" key="2">
    <source>
        <dbReference type="Proteomes" id="UP000185491"/>
    </source>
</evidence>
<keyword evidence="2" id="KW-1185">Reference proteome</keyword>
<protein>
    <submittedName>
        <fullName evidence="1">Uncharacterized protein</fullName>
    </submittedName>
</protein>